<accession>A0A2T4CM16</accession>
<evidence type="ECO:0000313" key="17">
    <source>
        <dbReference type="Proteomes" id="UP000243022"/>
    </source>
</evidence>
<keyword evidence="11 16" id="KW-0560">Oxidoreductase</keyword>
<keyword evidence="9" id="KW-0274">FAD</keyword>
<evidence type="ECO:0000256" key="10">
    <source>
        <dbReference type="ARBA" id="ARBA00022857"/>
    </source>
</evidence>
<dbReference type="Gene3D" id="3.50.50.60">
    <property type="entry name" value="FAD/NAD(P)-binding domain"/>
    <property type="match status" value="1"/>
</dbReference>
<feature type="domain" description="Pyridine nucleotide-disulphide oxidoreductase dimerisation" evidence="14">
    <location>
        <begin position="60"/>
        <end position="171"/>
    </location>
</feature>
<evidence type="ECO:0000256" key="1">
    <source>
        <dbReference type="ARBA" id="ARBA00001974"/>
    </source>
</evidence>
<dbReference type="GO" id="GO:0050660">
    <property type="term" value="F:flavin adenine dinucleotide binding"/>
    <property type="evidence" value="ECO:0007669"/>
    <property type="project" value="TreeGrafter"/>
</dbReference>
<dbReference type="InterPro" id="IPR050151">
    <property type="entry name" value="Class-I_Pyr_Nuc-Dis_Oxidored"/>
</dbReference>
<dbReference type="GO" id="GO:0005829">
    <property type="term" value="C:cytosol"/>
    <property type="evidence" value="ECO:0007669"/>
    <property type="project" value="TreeGrafter"/>
</dbReference>
<comment type="subcellular location">
    <subcellularLocation>
        <location evidence="3">Cytoplasm</location>
    </subcellularLocation>
</comment>
<evidence type="ECO:0000256" key="13">
    <source>
        <dbReference type="ARBA" id="ARBA00031183"/>
    </source>
</evidence>
<comment type="function">
    <text evidence="2">Conversion of NADPH, generated by peripheral catabolic pathways, to NADH, which can enter the respiratory chain for energy generation.</text>
</comment>
<evidence type="ECO:0000259" key="15">
    <source>
        <dbReference type="Pfam" id="PF07992"/>
    </source>
</evidence>
<dbReference type="Pfam" id="PF07992">
    <property type="entry name" value="Pyr_redox_2"/>
    <property type="match status" value="1"/>
</dbReference>
<evidence type="ECO:0000313" key="16">
    <source>
        <dbReference type="EMBL" id="PTB82596.1"/>
    </source>
</evidence>
<comment type="caution">
    <text evidence="16">The sequence shown here is derived from an EMBL/GenBank/DDBJ whole genome shotgun (WGS) entry which is preliminary data.</text>
</comment>
<dbReference type="PANTHER" id="PTHR22912">
    <property type="entry name" value="DISULFIDE OXIDOREDUCTASE"/>
    <property type="match status" value="1"/>
</dbReference>
<dbReference type="InterPro" id="IPR016156">
    <property type="entry name" value="FAD/NAD-linked_Rdtase_dimer_sf"/>
</dbReference>
<name>A0A2T4CM16_9GAMM</name>
<evidence type="ECO:0000256" key="11">
    <source>
        <dbReference type="ARBA" id="ARBA00023002"/>
    </source>
</evidence>
<evidence type="ECO:0000256" key="2">
    <source>
        <dbReference type="ARBA" id="ARBA00002842"/>
    </source>
</evidence>
<dbReference type="AlphaFoldDB" id="A0A2T4CM16"/>
<keyword evidence="10" id="KW-0521">NADP</keyword>
<dbReference type="InterPro" id="IPR036188">
    <property type="entry name" value="FAD/NAD-bd_sf"/>
</dbReference>
<dbReference type="EC" id="1.6.1.1" evidence="5"/>
<keyword evidence="12" id="KW-0520">NAD</keyword>
<protein>
    <recommendedName>
        <fullName evidence="6">Soluble pyridine nucleotide transhydrogenase</fullName>
        <ecNumber evidence="5">1.6.1.1</ecNumber>
    </recommendedName>
    <alternativeName>
        <fullName evidence="13">NAD(P)(+) transhydrogenase [B-specific]</fullName>
    </alternativeName>
</protein>
<dbReference type="GO" id="GO:0004148">
    <property type="term" value="F:dihydrolipoyl dehydrogenase (NADH) activity"/>
    <property type="evidence" value="ECO:0007669"/>
    <property type="project" value="TreeGrafter"/>
</dbReference>
<evidence type="ECO:0000256" key="3">
    <source>
        <dbReference type="ARBA" id="ARBA00004496"/>
    </source>
</evidence>
<dbReference type="Gene3D" id="3.30.390.30">
    <property type="match status" value="1"/>
</dbReference>
<dbReference type="EMBL" id="PYVS01000088">
    <property type="protein sequence ID" value="PTB82596.1"/>
    <property type="molecule type" value="Genomic_DNA"/>
</dbReference>
<dbReference type="FunFam" id="3.30.390.30:FF:000002">
    <property type="entry name" value="Soluble pyridine nucleotide transhydrogenase"/>
    <property type="match status" value="1"/>
</dbReference>
<dbReference type="Proteomes" id="UP000243022">
    <property type="component" value="Unassembled WGS sequence"/>
</dbReference>
<evidence type="ECO:0000256" key="4">
    <source>
        <dbReference type="ARBA" id="ARBA00007532"/>
    </source>
</evidence>
<keyword evidence="8" id="KW-0285">Flavoprotein</keyword>
<evidence type="ECO:0000256" key="5">
    <source>
        <dbReference type="ARBA" id="ARBA00012772"/>
    </source>
</evidence>
<dbReference type="PRINTS" id="PR00411">
    <property type="entry name" value="PNDRDTASEI"/>
</dbReference>
<dbReference type="InterPro" id="IPR004099">
    <property type="entry name" value="Pyr_nucl-diS_OxRdtase_dimer"/>
</dbReference>
<evidence type="ECO:0000256" key="7">
    <source>
        <dbReference type="ARBA" id="ARBA00022490"/>
    </source>
</evidence>
<organism evidence="16 17">
    <name type="scientific">Pseudidiomarina aestuarii</name>
    <dbReference type="NCBI Taxonomy" id="624146"/>
    <lineage>
        <taxon>Bacteria</taxon>
        <taxon>Pseudomonadati</taxon>
        <taxon>Pseudomonadota</taxon>
        <taxon>Gammaproteobacteria</taxon>
        <taxon>Alteromonadales</taxon>
        <taxon>Idiomarinaceae</taxon>
        <taxon>Pseudidiomarina</taxon>
    </lineage>
</organism>
<gene>
    <name evidence="16" type="ORF">C9986_02535</name>
</gene>
<dbReference type="Pfam" id="PF02852">
    <property type="entry name" value="Pyr_redox_dim"/>
    <property type="match status" value="1"/>
</dbReference>
<comment type="similarity">
    <text evidence="4">Belongs to the class-I pyridine nucleotide-disulfide oxidoreductase family.</text>
</comment>
<reference evidence="16 17" key="1">
    <citation type="submission" date="2018-03" db="EMBL/GenBank/DDBJ databases">
        <title>Cross-interface Injection: A General Nanoliter Liquid Handling Method Applied to Single Cells Genome Amplification Automated Nanoliter Liquid Handling Applied to Single Cell Multiple Displacement Amplification.</title>
        <authorList>
            <person name="Yun J."/>
            <person name="Xu P."/>
            <person name="Xu J."/>
            <person name="Dai X."/>
            <person name="Wang Y."/>
            <person name="Zheng X."/>
            <person name="Cao C."/>
            <person name="Yi Q."/>
            <person name="Zhu Y."/>
            <person name="Wang L."/>
            <person name="Dong Z."/>
            <person name="Huang Y."/>
            <person name="Huang L."/>
            <person name="Du W."/>
        </authorList>
    </citation>
    <scope>NUCLEOTIDE SEQUENCE [LARGE SCALE GENOMIC DNA]</scope>
    <source>
        <strain evidence="16 17">Z-E1-2</strain>
    </source>
</reference>
<dbReference type="GO" id="GO:0006103">
    <property type="term" value="P:2-oxoglutarate metabolic process"/>
    <property type="evidence" value="ECO:0007669"/>
    <property type="project" value="TreeGrafter"/>
</dbReference>
<evidence type="ECO:0000259" key="14">
    <source>
        <dbReference type="Pfam" id="PF02852"/>
    </source>
</evidence>
<proteinExistence type="inferred from homology"/>
<dbReference type="GO" id="GO:0003957">
    <property type="term" value="F:NAD(P)+ transhydrogenase (Si-specific) activity"/>
    <property type="evidence" value="ECO:0007669"/>
    <property type="project" value="UniProtKB-EC"/>
</dbReference>
<evidence type="ECO:0000256" key="9">
    <source>
        <dbReference type="ARBA" id="ARBA00022827"/>
    </source>
</evidence>
<feature type="domain" description="FAD/NAD(P)-binding" evidence="15">
    <location>
        <begin position="4"/>
        <end position="40"/>
    </location>
</feature>
<sequence>PNYRGQLEVSKHYQTSVDTIYAVGDIIGYPSLASAAYDQGRICATAMLHGDCEQRLISDIPTGIYTIPEISSVGKTEEELTAQKVPYEVGRAQFKHLARAQISNMLVGNLKILFHRDTKEVLGIHCFGERAAEIIHIGQAIMEQKGDGNTIEYFVNTTFNYPTMAEAYRVAALNGLNRVR</sequence>
<dbReference type="PANTHER" id="PTHR22912:SF93">
    <property type="entry name" value="SOLUBLE PYRIDINE NUCLEOTIDE TRANSHYDROGENASE"/>
    <property type="match status" value="1"/>
</dbReference>
<comment type="cofactor">
    <cofactor evidence="1">
        <name>FAD</name>
        <dbReference type="ChEBI" id="CHEBI:57692"/>
    </cofactor>
</comment>
<dbReference type="SUPFAM" id="SSF51905">
    <property type="entry name" value="FAD/NAD(P)-binding domain"/>
    <property type="match status" value="1"/>
</dbReference>
<dbReference type="InterPro" id="IPR023753">
    <property type="entry name" value="FAD/NAD-binding_dom"/>
</dbReference>
<evidence type="ECO:0000256" key="6">
    <source>
        <dbReference type="ARBA" id="ARBA00016603"/>
    </source>
</evidence>
<evidence type="ECO:0000256" key="8">
    <source>
        <dbReference type="ARBA" id="ARBA00022630"/>
    </source>
</evidence>
<dbReference type="SUPFAM" id="SSF55424">
    <property type="entry name" value="FAD/NAD-linked reductases, dimerisation (C-terminal) domain"/>
    <property type="match status" value="1"/>
</dbReference>
<feature type="non-terminal residue" evidence="16">
    <location>
        <position position="1"/>
    </location>
</feature>
<keyword evidence="7" id="KW-0963">Cytoplasm</keyword>
<evidence type="ECO:0000256" key="12">
    <source>
        <dbReference type="ARBA" id="ARBA00023027"/>
    </source>
</evidence>